<reference evidence="2" key="1">
    <citation type="journal article" date="2023" name="G3 (Bethesda)">
        <title>Genome assembly and association tests identify interacting loci associated with vigor, precocity, and sex in interspecific pistachio rootstocks.</title>
        <authorList>
            <person name="Palmer W."/>
            <person name="Jacygrad E."/>
            <person name="Sagayaradj S."/>
            <person name="Cavanaugh K."/>
            <person name="Han R."/>
            <person name="Bertier L."/>
            <person name="Beede B."/>
            <person name="Kafkas S."/>
            <person name="Golino D."/>
            <person name="Preece J."/>
            <person name="Michelmore R."/>
        </authorList>
    </citation>
    <scope>NUCLEOTIDE SEQUENCE [LARGE SCALE GENOMIC DNA]</scope>
</reference>
<accession>A0ACC0ZR94</accession>
<gene>
    <name evidence="1" type="ORF">Patl1_34335</name>
</gene>
<evidence type="ECO:0000313" key="2">
    <source>
        <dbReference type="Proteomes" id="UP001164250"/>
    </source>
</evidence>
<protein>
    <submittedName>
        <fullName evidence="1">Uncharacterized protein</fullName>
    </submittedName>
</protein>
<evidence type="ECO:0000313" key="1">
    <source>
        <dbReference type="EMBL" id="KAJ0075500.1"/>
    </source>
</evidence>
<organism evidence="1 2">
    <name type="scientific">Pistacia atlantica</name>
    <dbReference type="NCBI Taxonomy" id="434234"/>
    <lineage>
        <taxon>Eukaryota</taxon>
        <taxon>Viridiplantae</taxon>
        <taxon>Streptophyta</taxon>
        <taxon>Embryophyta</taxon>
        <taxon>Tracheophyta</taxon>
        <taxon>Spermatophyta</taxon>
        <taxon>Magnoliopsida</taxon>
        <taxon>eudicotyledons</taxon>
        <taxon>Gunneridae</taxon>
        <taxon>Pentapetalae</taxon>
        <taxon>rosids</taxon>
        <taxon>malvids</taxon>
        <taxon>Sapindales</taxon>
        <taxon>Anacardiaceae</taxon>
        <taxon>Pistacia</taxon>
    </lineage>
</organism>
<dbReference type="Proteomes" id="UP001164250">
    <property type="component" value="Chromosome 15"/>
</dbReference>
<keyword evidence="2" id="KW-1185">Reference proteome</keyword>
<dbReference type="EMBL" id="CM047910">
    <property type="protein sequence ID" value="KAJ0075500.1"/>
    <property type="molecule type" value="Genomic_DNA"/>
</dbReference>
<proteinExistence type="predicted"/>
<name>A0ACC0ZR94_9ROSI</name>
<comment type="caution">
    <text evidence="1">The sequence shown here is derived from an EMBL/GenBank/DDBJ whole genome shotgun (WGS) entry which is preliminary data.</text>
</comment>
<sequence>MHDVVRDMSMWIASEIEKEKEKFLIHAGDGLSSIPDIGKWEEMRRISYMNNQITATPGGNPKCPYLETLFLNDNSLLILNNSLFIDKPNLRVLNLSYNHSLKRLPERCFSDLFFLQHLDLSATGIEILPEDLKALVNLKYLNLERTYFLRKIPRESFSCLLMLQVLRMFKCGYLCEAPVDSILFGGGEYLVEELFRLKDLNVLSITLKSFHAFERFLSSNKLENCTESLCLQELDDSSKSLHVLRLAHMERLETLHIVECKHLEEMKIDVPGEVQHLRETHFQGLHVVKIKFCQKLKDLTWLILAPNLKSVAVSNCFDIEELIGVAKWSEVSEMIENLNVFENLETLRLENLPNLKSMYRNALPFPHLNQMVIRSCPNVKKLPLDSNSAKARKIVIKGEKEWWKELQWEDKATENAFRSCFISHR</sequence>